<sequence length="227" mass="26205">MSFQRKPPSLLDLCIRTTIDNLRYLGDVGETDIYLLKDILPHCTVDQLTHIEESTKGRDLSSVTDNLWKRFYQQQFGVESFNVVVKRMKEKSIKFKWRQLYDAKMKEREKAQKESVDRLRKLYAAEESKKQSRQIKICSKIPPSSKRSFFGGSGSSFPNLKGNLMKKAKLESIRSPEARIQADMRKRDLQRQISSPHMIPRPAKPNGLLGKGTRSSSGLIKPFDRRS</sequence>
<dbReference type="InterPro" id="IPR010684">
    <property type="entry name" value="RNA_pol_II_trans_fac_SIII_A"/>
</dbReference>
<evidence type="ECO:0000313" key="3">
    <source>
        <dbReference type="Proteomes" id="UP001180020"/>
    </source>
</evidence>
<evidence type="ECO:0000313" key="2">
    <source>
        <dbReference type="EMBL" id="KAK1314244.1"/>
    </source>
</evidence>
<accession>A0AAV9EMM8</accession>
<dbReference type="EMBL" id="JAUJYO010000006">
    <property type="protein sequence ID" value="KAK1314244.1"/>
    <property type="molecule type" value="Genomic_DNA"/>
</dbReference>
<dbReference type="GO" id="GO:0006368">
    <property type="term" value="P:transcription elongation by RNA polymerase II"/>
    <property type="evidence" value="ECO:0007669"/>
    <property type="project" value="InterPro"/>
</dbReference>
<comment type="caution">
    <text evidence="2">The sequence shown here is derived from an EMBL/GenBank/DDBJ whole genome shotgun (WGS) entry which is preliminary data.</text>
</comment>
<dbReference type="PANTHER" id="PTHR47543">
    <property type="entry name" value="OS08G0169600 PROTEIN"/>
    <property type="match status" value="1"/>
</dbReference>
<dbReference type="Gene3D" id="6.10.250.3180">
    <property type="match status" value="1"/>
</dbReference>
<organism evidence="2 3">
    <name type="scientific">Acorus calamus</name>
    <name type="common">Sweet flag</name>
    <dbReference type="NCBI Taxonomy" id="4465"/>
    <lineage>
        <taxon>Eukaryota</taxon>
        <taxon>Viridiplantae</taxon>
        <taxon>Streptophyta</taxon>
        <taxon>Embryophyta</taxon>
        <taxon>Tracheophyta</taxon>
        <taxon>Spermatophyta</taxon>
        <taxon>Magnoliopsida</taxon>
        <taxon>Liliopsida</taxon>
        <taxon>Acoraceae</taxon>
        <taxon>Acorus</taxon>
    </lineage>
</organism>
<evidence type="ECO:0008006" key="4">
    <source>
        <dbReference type="Google" id="ProtNLM"/>
    </source>
</evidence>
<dbReference type="Pfam" id="PF06881">
    <property type="entry name" value="Elongin_A"/>
    <property type="match status" value="1"/>
</dbReference>
<keyword evidence="3" id="KW-1185">Reference proteome</keyword>
<reference evidence="2" key="2">
    <citation type="submission" date="2023-06" db="EMBL/GenBank/DDBJ databases">
        <authorList>
            <person name="Ma L."/>
            <person name="Liu K.-W."/>
            <person name="Li Z."/>
            <person name="Hsiao Y.-Y."/>
            <person name="Qi Y."/>
            <person name="Fu T."/>
            <person name="Tang G."/>
            <person name="Zhang D."/>
            <person name="Sun W.-H."/>
            <person name="Liu D.-K."/>
            <person name="Li Y."/>
            <person name="Chen G.-Z."/>
            <person name="Liu X.-D."/>
            <person name="Liao X.-Y."/>
            <person name="Jiang Y.-T."/>
            <person name="Yu X."/>
            <person name="Hao Y."/>
            <person name="Huang J."/>
            <person name="Zhao X.-W."/>
            <person name="Ke S."/>
            <person name="Chen Y.-Y."/>
            <person name="Wu W.-L."/>
            <person name="Hsu J.-L."/>
            <person name="Lin Y.-F."/>
            <person name="Huang M.-D."/>
            <person name="Li C.-Y."/>
            <person name="Huang L."/>
            <person name="Wang Z.-W."/>
            <person name="Zhao X."/>
            <person name="Zhong W.-Y."/>
            <person name="Peng D.-H."/>
            <person name="Ahmad S."/>
            <person name="Lan S."/>
            <person name="Zhang J.-S."/>
            <person name="Tsai W.-C."/>
            <person name="Van De Peer Y."/>
            <person name="Liu Z.-J."/>
        </authorList>
    </citation>
    <scope>NUCLEOTIDE SEQUENCE</scope>
    <source>
        <strain evidence="2">CP</strain>
        <tissue evidence="2">Leaves</tissue>
    </source>
</reference>
<gene>
    <name evidence="2" type="ORF">QJS10_CPA06g00523</name>
</gene>
<dbReference type="Proteomes" id="UP001180020">
    <property type="component" value="Unassembled WGS sequence"/>
</dbReference>
<name>A0AAV9EMM8_ACOCL</name>
<dbReference type="GO" id="GO:0070449">
    <property type="term" value="C:elongin complex"/>
    <property type="evidence" value="ECO:0007669"/>
    <property type="project" value="InterPro"/>
</dbReference>
<evidence type="ECO:0000256" key="1">
    <source>
        <dbReference type="SAM" id="MobiDB-lite"/>
    </source>
</evidence>
<feature type="compositionally biased region" description="Basic and acidic residues" evidence="1">
    <location>
        <begin position="173"/>
        <end position="190"/>
    </location>
</feature>
<feature type="region of interest" description="Disordered" evidence="1">
    <location>
        <begin position="173"/>
        <end position="227"/>
    </location>
</feature>
<dbReference type="AlphaFoldDB" id="A0AAV9EMM8"/>
<proteinExistence type="predicted"/>
<reference evidence="2" key="1">
    <citation type="journal article" date="2023" name="Nat. Commun.">
        <title>Diploid and tetraploid genomes of Acorus and the evolution of monocots.</title>
        <authorList>
            <person name="Ma L."/>
            <person name="Liu K.W."/>
            <person name="Li Z."/>
            <person name="Hsiao Y.Y."/>
            <person name="Qi Y."/>
            <person name="Fu T."/>
            <person name="Tang G.D."/>
            <person name="Zhang D."/>
            <person name="Sun W.H."/>
            <person name="Liu D.K."/>
            <person name="Li Y."/>
            <person name="Chen G.Z."/>
            <person name="Liu X.D."/>
            <person name="Liao X.Y."/>
            <person name="Jiang Y.T."/>
            <person name="Yu X."/>
            <person name="Hao Y."/>
            <person name="Huang J."/>
            <person name="Zhao X.W."/>
            <person name="Ke S."/>
            <person name="Chen Y.Y."/>
            <person name="Wu W.L."/>
            <person name="Hsu J.L."/>
            <person name="Lin Y.F."/>
            <person name="Huang M.D."/>
            <person name="Li C.Y."/>
            <person name="Huang L."/>
            <person name="Wang Z.W."/>
            <person name="Zhao X."/>
            <person name="Zhong W.Y."/>
            <person name="Peng D.H."/>
            <person name="Ahmad S."/>
            <person name="Lan S."/>
            <person name="Zhang J.S."/>
            <person name="Tsai W.C."/>
            <person name="Van de Peer Y."/>
            <person name="Liu Z.J."/>
        </authorList>
    </citation>
    <scope>NUCLEOTIDE SEQUENCE</scope>
    <source>
        <strain evidence="2">CP</strain>
    </source>
</reference>
<dbReference type="PANTHER" id="PTHR47543:SF2">
    <property type="entry name" value="RNA POLYMERASE II TRANSCRIPTION FACTOR SIII SUBUNIT A"/>
    <property type="match status" value="1"/>
</dbReference>
<protein>
    <recommendedName>
        <fullName evidence="4">Elongin-A</fullName>
    </recommendedName>
</protein>